<protein>
    <recommendedName>
        <fullName evidence="4">Phosphatidylglycerol/phosphatidylinositol transfer protein</fullName>
    </recommendedName>
</protein>
<dbReference type="GO" id="GO:0032934">
    <property type="term" value="F:sterol binding"/>
    <property type="evidence" value="ECO:0007669"/>
    <property type="project" value="InterPro"/>
</dbReference>
<evidence type="ECO:0000256" key="8">
    <source>
        <dbReference type="SAM" id="SignalP"/>
    </source>
</evidence>
<dbReference type="GO" id="GO:0032366">
    <property type="term" value="P:intracellular sterol transport"/>
    <property type="evidence" value="ECO:0007669"/>
    <property type="project" value="InterPro"/>
</dbReference>
<dbReference type="PANTHER" id="PTHR11306">
    <property type="entry name" value="NIEMANN PICK TYPE C2 PROTEIN NPC2-RELATED"/>
    <property type="match status" value="1"/>
</dbReference>
<evidence type="ECO:0000256" key="3">
    <source>
        <dbReference type="ARBA" id="ARBA00011245"/>
    </source>
</evidence>
<evidence type="ECO:0000256" key="5">
    <source>
        <dbReference type="ARBA" id="ARBA00022448"/>
    </source>
</evidence>
<comment type="caution">
    <text evidence="10">The sequence shown here is derived from an EMBL/GenBank/DDBJ whole genome shotgun (WGS) entry which is preliminary data.</text>
</comment>
<dbReference type="InterPro" id="IPR033917">
    <property type="entry name" value="ML_PG-PI_TP"/>
</dbReference>
<dbReference type="Pfam" id="PF02221">
    <property type="entry name" value="E1_DerP2_DerF2"/>
    <property type="match status" value="1"/>
</dbReference>
<dbReference type="InterPro" id="IPR014756">
    <property type="entry name" value="Ig_E-set"/>
</dbReference>
<accession>A0AAD6IXY2</accession>
<keyword evidence="5" id="KW-0813">Transport</keyword>
<comment type="function">
    <text evidence="1">Catalyzes the intermembrane transfer of phosphatidylglycerol and phosphatidylinositol.</text>
</comment>
<feature type="chain" id="PRO_5042000092" description="Phosphatidylglycerol/phosphatidylinositol transfer protein" evidence="8">
    <location>
        <begin position="20"/>
        <end position="174"/>
    </location>
</feature>
<dbReference type="SUPFAM" id="SSF81296">
    <property type="entry name" value="E set domains"/>
    <property type="match status" value="1"/>
</dbReference>
<reference evidence="10" key="1">
    <citation type="submission" date="2023-01" db="EMBL/GenBank/DDBJ databases">
        <title>The chitinases involved in constricting ring structure development in the nematode-trapping fungus Drechslerella dactyloides.</title>
        <authorList>
            <person name="Wang R."/>
            <person name="Zhang L."/>
            <person name="Tang P."/>
            <person name="Li S."/>
            <person name="Liang L."/>
        </authorList>
    </citation>
    <scope>NUCLEOTIDE SEQUENCE</scope>
    <source>
        <strain evidence="10">YMF1.00031</strain>
    </source>
</reference>
<dbReference type="InterPro" id="IPR036846">
    <property type="entry name" value="GM2-AP_sf"/>
</dbReference>
<evidence type="ECO:0000313" key="11">
    <source>
        <dbReference type="Proteomes" id="UP001221413"/>
    </source>
</evidence>
<dbReference type="InterPro" id="IPR003172">
    <property type="entry name" value="ML_dom"/>
</dbReference>
<dbReference type="EMBL" id="JAQGDS010000008">
    <property type="protein sequence ID" value="KAJ6258462.1"/>
    <property type="molecule type" value="Genomic_DNA"/>
</dbReference>
<evidence type="ECO:0000259" key="9">
    <source>
        <dbReference type="SMART" id="SM00737"/>
    </source>
</evidence>
<evidence type="ECO:0000256" key="6">
    <source>
        <dbReference type="ARBA" id="ARBA00022729"/>
    </source>
</evidence>
<dbReference type="InterPro" id="IPR039670">
    <property type="entry name" value="NPC2-like"/>
</dbReference>
<dbReference type="PANTHER" id="PTHR11306:SF0">
    <property type="entry name" value="PHOSPHATIDYLGLYCEROL_PHOSPHATIDYLINOSITOL TRANSFER PROTEIN"/>
    <property type="match status" value="1"/>
</dbReference>
<feature type="signal peptide" evidence="8">
    <location>
        <begin position="1"/>
        <end position="19"/>
    </location>
</feature>
<gene>
    <name evidence="10" type="ORF">Dda_6503</name>
</gene>
<keyword evidence="7" id="KW-0445">Lipid transport</keyword>
<evidence type="ECO:0000256" key="1">
    <source>
        <dbReference type="ARBA" id="ARBA00002053"/>
    </source>
</evidence>
<evidence type="ECO:0000313" key="10">
    <source>
        <dbReference type="EMBL" id="KAJ6258462.1"/>
    </source>
</evidence>
<comment type="similarity">
    <text evidence="2">Belongs to the NPC2 family.</text>
</comment>
<dbReference type="Proteomes" id="UP001221413">
    <property type="component" value="Unassembled WGS sequence"/>
</dbReference>
<dbReference type="SMART" id="SM00737">
    <property type="entry name" value="ML"/>
    <property type="match status" value="1"/>
</dbReference>
<feature type="domain" description="MD-2-related lipid-recognition" evidence="9">
    <location>
        <begin position="43"/>
        <end position="168"/>
    </location>
</feature>
<comment type="subunit">
    <text evidence="3">Monomer.</text>
</comment>
<evidence type="ECO:0000256" key="2">
    <source>
        <dbReference type="ARBA" id="ARBA00006370"/>
    </source>
</evidence>
<evidence type="ECO:0000256" key="7">
    <source>
        <dbReference type="ARBA" id="ARBA00023055"/>
    </source>
</evidence>
<keyword evidence="6 8" id="KW-0732">Signal</keyword>
<proteinExistence type="inferred from homology"/>
<keyword evidence="11" id="KW-1185">Reference proteome</keyword>
<dbReference type="CDD" id="cd00917">
    <property type="entry name" value="PG-PI_TP"/>
    <property type="match status" value="1"/>
</dbReference>
<evidence type="ECO:0000256" key="4">
    <source>
        <dbReference type="ARBA" id="ARBA00016056"/>
    </source>
</evidence>
<dbReference type="Gene3D" id="2.70.220.10">
    <property type="entry name" value="Ganglioside GM2 activator"/>
    <property type="match status" value="1"/>
</dbReference>
<name>A0AAD6IXY2_DREDA</name>
<organism evidence="10 11">
    <name type="scientific">Drechslerella dactyloides</name>
    <name type="common">Nematode-trapping fungus</name>
    <name type="synonym">Arthrobotrys dactyloides</name>
    <dbReference type="NCBI Taxonomy" id="74499"/>
    <lineage>
        <taxon>Eukaryota</taxon>
        <taxon>Fungi</taxon>
        <taxon>Dikarya</taxon>
        <taxon>Ascomycota</taxon>
        <taxon>Pezizomycotina</taxon>
        <taxon>Orbiliomycetes</taxon>
        <taxon>Orbiliales</taxon>
        <taxon>Orbiliaceae</taxon>
        <taxon>Drechslerella</taxon>
    </lineage>
</organism>
<dbReference type="AlphaFoldDB" id="A0AAD6IXY2"/>
<sequence>MKFSNFLSASAAVVASVSAFAIDLKAQQPIGALGGEIPGGSPINHCSNPDTDLIQIDRIYISPNPPQRGQQLHFEASGIVKKRIEEGAYLKVDVIYNRYIHLIRNQTFDFCENIQKAEVDISCPIEEGPLTVVKEVDLPGEIPPGKFIVTAFLYTVNDEMMTCLHAETTFNRAS</sequence>